<dbReference type="GO" id="GO:0003743">
    <property type="term" value="F:translation initiation factor activity"/>
    <property type="evidence" value="ECO:0007669"/>
    <property type="project" value="UniProtKB-KW"/>
</dbReference>
<dbReference type="EMBL" id="GGEC01049250">
    <property type="protein sequence ID" value="MBX29734.1"/>
    <property type="molecule type" value="Transcribed_RNA"/>
</dbReference>
<evidence type="ECO:0000313" key="1">
    <source>
        <dbReference type="EMBL" id="MBX29734.1"/>
    </source>
</evidence>
<organism evidence="1">
    <name type="scientific">Rhizophora mucronata</name>
    <name type="common">Asiatic mangrove</name>
    <dbReference type="NCBI Taxonomy" id="61149"/>
    <lineage>
        <taxon>Eukaryota</taxon>
        <taxon>Viridiplantae</taxon>
        <taxon>Streptophyta</taxon>
        <taxon>Embryophyta</taxon>
        <taxon>Tracheophyta</taxon>
        <taxon>Spermatophyta</taxon>
        <taxon>Magnoliopsida</taxon>
        <taxon>eudicotyledons</taxon>
        <taxon>Gunneridae</taxon>
        <taxon>Pentapetalae</taxon>
        <taxon>rosids</taxon>
        <taxon>fabids</taxon>
        <taxon>Malpighiales</taxon>
        <taxon>Rhizophoraceae</taxon>
        <taxon>Rhizophora</taxon>
    </lineage>
</organism>
<reference evidence="1" key="1">
    <citation type="submission" date="2018-02" db="EMBL/GenBank/DDBJ databases">
        <title>Rhizophora mucronata_Transcriptome.</title>
        <authorList>
            <person name="Meera S.P."/>
            <person name="Sreeshan A."/>
            <person name="Augustine A."/>
        </authorList>
    </citation>
    <scope>NUCLEOTIDE SEQUENCE</scope>
    <source>
        <tissue evidence="1">Leaf</tissue>
    </source>
</reference>
<accession>A0A2P2MHM7</accession>
<keyword evidence="1" id="KW-0648">Protein biosynthesis</keyword>
<sequence length="44" mass="5234">MPDDSTRLLRWLFAQYLLSLTSRMPIFKYFNFFFSVFGSCVQCG</sequence>
<keyword evidence="1" id="KW-0396">Initiation factor</keyword>
<name>A0A2P2MHM7_RHIMU</name>
<protein>
    <submittedName>
        <fullName evidence="1">Transcription initiation factor TFIID subunit 2 isoform X2</fullName>
    </submittedName>
</protein>
<dbReference type="AlphaFoldDB" id="A0A2P2MHM7"/>
<proteinExistence type="predicted"/>